<reference evidence="3 4" key="1">
    <citation type="submission" date="2013-02" db="EMBL/GenBank/DDBJ databases">
        <title>The Genome Sequence of Acinetobacter calcoaceticus CIP 81.8.</title>
        <authorList>
            <consortium name="The Broad Institute Genome Sequencing Platform"/>
            <consortium name="The Broad Institute Genome Sequencing Center for Infectious Disease"/>
            <person name="Cerqueira G."/>
            <person name="Feldgarden M."/>
            <person name="Courvalin P."/>
            <person name="Perichon B."/>
            <person name="Grillot-Courvalin C."/>
            <person name="Clermont D."/>
            <person name="Rocha E."/>
            <person name="Yoon E.-J."/>
            <person name="Nemec A."/>
            <person name="Walker B."/>
            <person name="Young S.K."/>
            <person name="Zeng Q."/>
            <person name="Gargeya S."/>
            <person name="Fitzgerald M."/>
            <person name="Haas B."/>
            <person name="Abouelleil A."/>
            <person name="Alvarado L."/>
            <person name="Arachchi H.M."/>
            <person name="Berlin A.M."/>
            <person name="Chapman S.B."/>
            <person name="Dewar J."/>
            <person name="Goldberg J."/>
            <person name="Griggs A."/>
            <person name="Gujja S."/>
            <person name="Hansen M."/>
            <person name="Howarth C."/>
            <person name="Imamovic A."/>
            <person name="Larimer J."/>
            <person name="McCowan C."/>
            <person name="Murphy C."/>
            <person name="Neiman D."/>
            <person name="Pearson M."/>
            <person name="Priest M."/>
            <person name="Roberts A."/>
            <person name="Saif S."/>
            <person name="Shea T."/>
            <person name="Sisk P."/>
            <person name="Sykes S."/>
            <person name="Wortman J."/>
            <person name="Nusbaum C."/>
            <person name="Birren B."/>
        </authorList>
    </citation>
    <scope>NUCLEOTIDE SEQUENCE [LARGE SCALE GENOMIC DNA]</scope>
    <source>
        <strain evidence="3 4">CIP 81.8</strain>
    </source>
</reference>
<dbReference type="EMBL" id="APQI01000004">
    <property type="protein sequence ID" value="ENV98977.1"/>
    <property type="molecule type" value="Genomic_DNA"/>
</dbReference>
<feature type="domain" description="Gp49 pectin lyase-like" evidence="2">
    <location>
        <begin position="224"/>
        <end position="483"/>
    </location>
</feature>
<sequence>MATVNAIDVIDGTKNQHEINDAQTIKNKEIASLSDYIDGTSGDVSLSLEEALANNSLRVTDGEYFINNAVVVTKDQAINFDLTAKMNFGPNGRLNFSGTSALINKPLANIIKGANTLTVSHLGQIKRGDLICIHNPDNGSFNPELAYYKAGEFVEVARVSGDTVTVLGKFYEAYDSSIVDIYKISSITVDLSKLNINVDETNPNPAVIITFGRDCVISHPKSAGGMYQNIMLDRCYNTTMYGNATSCLADVTPNGLQYGLVLANCQKGRIFGGNFNASRHGIAFGSSSGVCNVPVRNWRVMGASLQNFGAAAVGAADMHGNCDDVQYIDCQLDAAHMAGKNTKIANSRVTGTSTEASGWAIYSSHSIGGTWDLEDVIIDTIGDGAARGIIYIALTQDLTEDLHINIKNLTVECSPKAIDTLIQVVVSNGIIITKKVNIKIDGVRVLNATSLTNLLRFGYSNIATTTQIPSDYISIEDVSVPRRTKLLYTANLQASTKLRMPEVSGAITVNTGDGAQYRVAGTELTLPYIYPRVPNVFTQLSPVNNGGWNDDALNSGVTTPSFAGVYGYIHNRQVDKLTVGLYSTGKYLTANRSYSILYSAGIKDI</sequence>
<evidence type="ECO:0000313" key="4">
    <source>
        <dbReference type="Proteomes" id="UP000013024"/>
    </source>
</evidence>
<accession>A0ABP2UF34</accession>
<keyword evidence="4" id="KW-1185">Reference proteome</keyword>
<evidence type="ECO:0000313" key="3">
    <source>
        <dbReference type="EMBL" id="ENV98977.1"/>
    </source>
</evidence>
<dbReference type="Pfam" id="PF20745">
    <property type="entry name" value="TSP_Ig-like"/>
    <property type="match status" value="1"/>
</dbReference>
<comment type="caution">
    <text evidence="3">The sequence shown here is derived from an EMBL/GenBank/DDBJ whole genome shotgun (WGS) entry which is preliminary data.</text>
</comment>
<dbReference type="InterPro" id="IPR054136">
    <property type="entry name" value="Gp49_pectate_lyase-like"/>
</dbReference>
<feature type="domain" description="Tailspike protein-like Ig-like" evidence="1">
    <location>
        <begin position="101"/>
        <end position="183"/>
    </location>
</feature>
<name>A0ABP2UF34_ACICA</name>
<evidence type="ECO:0000259" key="1">
    <source>
        <dbReference type="Pfam" id="PF20745"/>
    </source>
</evidence>
<evidence type="ECO:0008006" key="5">
    <source>
        <dbReference type="Google" id="ProtNLM"/>
    </source>
</evidence>
<organism evidence="3 4">
    <name type="scientific">Acinetobacter calcoaceticus DSM 30006 = CIP 81.8</name>
    <dbReference type="NCBI Taxonomy" id="981331"/>
    <lineage>
        <taxon>Bacteria</taxon>
        <taxon>Pseudomonadati</taxon>
        <taxon>Pseudomonadota</taxon>
        <taxon>Gammaproteobacteria</taxon>
        <taxon>Moraxellales</taxon>
        <taxon>Moraxellaceae</taxon>
        <taxon>Acinetobacter</taxon>
        <taxon>Acinetobacter calcoaceticus/baumannii complex</taxon>
    </lineage>
</organism>
<evidence type="ECO:0000259" key="2">
    <source>
        <dbReference type="Pfam" id="PF22442"/>
    </source>
</evidence>
<proteinExistence type="predicted"/>
<dbReference type="Proteomes" id="UP000013024">
    <property type="component" value="Unassembled WGS sequence"/>
</dbReference>
<gene>
    <name evidence="3" type="ORF">F936_02060</name>
</gene>
<protein>
    <recommendedName>
        <fullName evidence="5">Pectate lyase superfamily protein domain-containing protein</fullName>
    </recommendedName>
</protein>
<dbReference type="Pfam" id="PF22442">
    <property type="entry name" value="Gp49_Pectate_lyase_like"/>
    <property type="match status" value="1"/>
</dbReference>
<dbReference type="InterPro" id="IPR049350">
    <property type="entry name" value="TSP_Ig-like"/>
</dbReference>
<dbReference type="GeneID" id="92919564"/>
<dbReference type="RefSeq" id="WP_005047227.1">
    <property type="nucleotide sequence ID" value="NZ_KB849780.1"/>
</dbReference>